<proteinExistence type="predicted"/>
<dbReference type="Pfam" id="PF01638">
    <property type="entry name" value="HxlR"/>
    <property type="match status" value="1"/>
</dbReference>
<dbReference type="RefSeq" id="WP_132430819.1">
    <property type="nucleotide sequence ID" value="NZ_SMFZ01000002.1"/>
</dbReference>
<evidence type="ECO:0000256" key="1">
    <source>
        <dbReference type="ARBA" id="ARBA00023015"/>
    </source>
</evidence>
<dbReference type="InterPro" id="IPR002577">
    <property type="entry name" value="HTH_HxlR"/>
</dbReference>
<evidence type="ECO:0000256" key="4">
    <source>
        <dbReference type="SAM" id="MobiDB-lite"/>
    </source>
</evidence>
<dbReference type="Proteomes" id="UP000295560">
    <property type="component" value="Unassembled WGS sequence"/>
</dbReference>
<name>A0A4R1HQX0_PSEEN</name>
<dbReference type="InterPro" id="IPR036388">
    <property type="entry name" value="WH-like_DNA-bd_sf"/>
</dbReference>
<dbReference type="AlphaFoldDB" id="A0A4R1HQX0"/>
<organism evidence="6 7">
    <name type="scientific">Pseudonocardia endophytica</name>
    <dbReference type="NCBI Taxonomy" id="401976"/>
    <lineage>
        <taxon>Bacteria</taxon>
        <taxon>Bacillati</taxon>
        <taxon>Actinomycetota</taxon>
        <taxon>Actinomycetes</taxon>
        <taxon>Pseudonocardiales</taxon>
        <taxon>Pseudonocardiaceae</taxon>
        <taxon>Pseudonocardia</taxon>
    </lineage>
</organism>
<keyword evidence="1" id="KW-0805">Transcription regulation</keyword>
<reference evidence="6 7" key="1">
    <citation type="submission" date="2019-03" db="EMBL/GenBank/DDBJ databases">
        <title>Sequencing the genomes of 1000 actinobacteria strains.</title>
        <authorList>
            <person name="Klenk H.-P."/>
        </authorList>
    </citation>
    <scope>NUCLEOTIDE SEQUENCE [LARGE SCALE GENOMIC DNA]</scope>
    <source>
        <strain evidence="6 7">DSM 44969</strain>
    </source>
</reference>
<dbReference type="SUPFAM" id="SSF46785">
    <property type="entry name" value="Winged helix' DNA-binding domain"/>
    <property type="match status" value="1"/>
</dbReference>
<dbReference type="PROSITE" id="PS51118">
    <property type="entry name" value="HTH_HXLR"/>
    <property type="match status" value="1"/>
</dbReference>
<accession>A0A4R1HQX0</accession>
<evidence type="ECO:0000259" key="5">
    <source>
        <dbReference type="PROSITE" id="PS51118"/>
    </source>
</evidence>
<feature type="domain" description="HTH hxlR-type" evidence="5">
    <location>
        <begin position="9"/>
        <end position="107"/>
    </location>
</feature>
<comment type="caution">
    <text evidence="6">The sequence shown here is derived from an EMBL/GenBank/DDBJ whole genome shotgun (WGS) entry which is preliminary data.</text>
</comment>
<dbReference type="Gene3D" id="1.10.10.10">
    <property type="entry name" value="Winged helix-like DNA-binding domain superfamily/Winged helix DNA-binding domain"/>
    <property type="match status" value="1"/>
</dbReference>
<evidence type="ECO:0000256" key="3">
    <source>
        <dbReference type="ARBA" id="ARBA00023163"/>
    </source>
</evidence>
<dbReference type="EMBL" id="SMFZ01000002">
    <property type="protein sequence ID" value="TCK22159.1"/>
    <property type="molecule type" value="Genomic_DNA"/>
</dbReference>
<feature type="region of interest" description="Disordered" evidence="4">
    <location>
        <begin position="107"/>
        <end position="127"/>
    </location>
</feature>
<dbReference type="InterPro" id="IPR036390">
    <property type="entry name" value="WH_DNA-bd_sf"/>
</dbReference>
<keyword evidence="3" id="KW-0804">Transcription</keyword>
<sequence length="127" mass="13886">MSDARHADCPAREVLDHLTGRWAVLVLGVLRSRAHRYHELRAEVDGISDKMLSHTLRVLTGDGLLDRVVTAASPPEVTYSLTDLGRGASAALQPMLDWIRDHAEEITSAGRKKPDGVTRGARPTIGR</sequence>
<keyword evidence="2" id="KW-0238">DNA-binding</keyword>
<keyword evidence="7" id="KW-1185">Reference proteome</keyword>
<gene>
    <name evidence="6" type="ORF">EV378_6159</name>
</gene>
<evidence type="ECO:0000313" key="7">
    <source>
        <dbReference type="Proteomes" id="UP000295560"/>
    </source>
</evidence>
<protein>
    <submittedName>
        <fullName evidence="6">HxlR family transcriptional regulator</fullName>
    </submittedName>
</protein>
<dbReference type="GO" id="GO:0003677">
    <property type="term" value="F:DNA binding"/>
    <property type="evidence" value="ECO:0007669"/>
    <property type="project" value="UniProtKB-KW"/>
</dbReference>
<evidence type="ECO:0000313" key="6">
    <source>
        <dbReference type="EMBL" id="TCK22159.1"/>
    </source>
</evidence>
<dbReference type="PANTHER" id="PTHR33204">
    <property type="entry name" value="TRANSCRIPTIONAL REGULATOR, MARR FAMILY"/>
    <property type="match status" value="1"/>
</dbReference>
<dbReference type="PANTHER" id="PTHR33204:SF37">
    <property type="entry name" value="HTH-TYPE TRANSCRIPTIONAL REGULATOR YODB"/>
    <property type="match status" value="1"/>
</dbReference>
<dbReference type="OrthoDB" id="370168at2"/>
<evidence type="ECO:0000256" key="2">
    <source>
        <dbReference type="ARBA" id="ARBA00023125"/>
    </source>
</evidence>